<name>A0A6J5NQS4_9CAUD</name>
<organism evidence="1">
    <name type="scientific">uncultured Caudovirales phage</name>
    <dbReference type="NCBI Taxonomy" id="2100421"/>
    <lineage>
        <taxon>Viruses</taxon>
        <taxon>Duplodnaviria</taxon>
        <taxon>Heunggongvirae</taxon>
        <taxon>Uroviricota</taxon>
        <taxon>Caudoviricetes</taxon>
        <taxon>Peduoviridae</taxon>
        <taxon>Maltschvirus</taxon>
        <taxon>Maltschvirus maltsch</taxon>
    </lineage>
</organism>
<sequence length="81" mass="9480">MNWGPVRDRIVEGQGEGARCWLLMNKQERVHAIYIKINEVSKFLPKDEWEETLDGAKLRAEIELERFQTAIKAKPELKTKV</sequence>
<accession>A0A6J5NQS4</accession>
<protein>
    <submittedName>
        <fullName evidence="1">Uncharacterized protein</fullName>
    </submittedName>
</protein>
<evidence type="ECO:0000313" key="1">
    <source>
        <dbReference type="EMBL" id="CAB4159428.1"/>
    </source>
</evidence>
<dbReference type="EMBL" id="LR796670">
    <property type="protein sequence ID" value="CAB4159428.1"/>
    <property type="molecule type" value="Genomic_DNA"/>
</dbReference>
<proteinExistence type="predicted"/>
<gene>
    <name evidence="1" type="ORF">UFOVP699_164</name>
</gene>
<reference evidence="1" key="1">
    <citation type="submission" date="2020-04" db="EMBL/GenBank/DDBJ databases">
        <authorList>
            <person name="Chiriac C."/>
            <person name="Salcher M."/>
            <person name="Ghai R."/>
            <person name="Kavagutti S V."/>
        </authorList>
    </citation>
    <scope>NUCLEOTIDE SEQUENCE</scope>
</reference>